<dbReference type="InterPro" id="IPR005135">
    <property type="entry name" value="Endo/exonuclease/phosphatase"/>
</dbReference>
<dbReference type="InterPro" id="IPR050410">
    <property type="entry name" value="CCR4/nocturin_mRNA_transcr"/>
</dbReference>
<feature type="coiled-coil region" evidence="1">
    <location>
        <begin position="444"/>
        <end position="485"/>
    </location>
</feature>
<evidence type="ECO:0000259" key="2">
    <source>
        <dbReference type="Pfam" id="PF03372"/>
    </source>
</evidence>
<protein>
    <submittedName>
        <fullName evidence="3">Poly(A)-specific ribonuclease</fullName>
    </submittedName>
</protein>
<feature type="domain" description="Endonuclease/exonuclease/phosphatase" evidence="2">
    <location>
        <begin position="275"/>
        <end position="565"/>
    </location>
</feature>
<evidence type="ECO:0000256" key="1">
    <source>
        <dbReference type="SAM" id="Coils"/>
    </source>
</evidence>
<reference evidence="3 4" key="1">
    <citation type="submission" date="2024-03" db="EMBL/GenBank/DDBJ databases">
        <title>Aureococcus anophagefferens CCMP1851 and Kratosvirus quantuckense: Draft genome of a second virus-susceptible host strain in the model system.</title>
        <authorList>
            <person name="Chase E."/>
            <person name="Truchon A.R."/>
            <person name="Schepens W."/>
            <person name="Wilhelm S.W."/>
        </authorList>
    </citation>
    <scope>NUCLEOTIDE SEQUENCE [LARGE SCALE GENOMIC DNA]</scope>
    <source>
        <strain evidence="3 4">CCMP1851</strain>
    </source>
</reference>
<dbReference type="PANTHER" id="PTHR12121">
    <property type="entry name" value="CARBON CATABOLITE REPRESSOR PROTEIN 4"/>
    <property type="match status" value="1"/>
</dbReference>
<dbReference type="EMBL" id="JBBJCI010000032">
    <property type="protein sequence ID" value="KAK7254141.1"/>
    <property type="molecule type" value="Genomic_DNA"/>
</dbReference>
<dbReference type="Proteomes" id="UP001363151">
    <property type="component" value="Unassembled WGS sequence"/>
</dbReference>
<keyword evidence="4" id="KW-1185">Reference proteome</keyword>
<evidence type="ECO:0000313" key="4">
    <source>
        <dbReference type="Proteomes" id="UP001363151"/>
    </source>
</evidence>
<sequence length="575" mass="60998">MARVVVECEGESVLVSRATFLELGDEKLAVVLNPPSVASLDCYAAPDGRPGAARAIVAVKHCAPADVAWRWRVGDDVASEAAVYVPTDAHVGQPVTVEARAPGSDEPAAPGRRIHTHCPPEKTLAEYRVPLAVDEVLDFAPDVVALQEVDAKWFERLWRPRTADTYDGFLTVKSGKSFEGSALLWKTADWREVDRREVALSRGRDDAAYPEAVLAAPVARLVDAKPRLAEALAKIGSVAQLAVLEHNADGRRLIVANTHLFFAGRATHVRVVLLASVLRAAKELKERHGGDVVLCGDLNAEAHDGALRLLLDGTVPADHLDWIIGDTFSWGYASSRKARARAIAAFGGADAGAVDDVDACVAARASETPFAAALDAFAESQASDAAAERRTRAAASLRKVLREGVEGEDVRAALECGETYKTSPLVALFQLRADAGLRRDDGELALLDEEIPQAEAAIEALYQAAEAAKAEAHEAQRALVAAAEDDPAETPVGAGLRVDSALGALNSAYPEDEPYTNLADGYVATLDWILGDGRFAARNVAALPDLAATRAAHTALPAAPFPSDHVSLVADVSWD</sequence>
<organism evidence="3 4">
    <name type="scientific">Aureococcus anophagefferens</name>
    <name type="common">Harmful bloom alga</name>
    <dbReference type="NCBI Taxonomy" id="44056"/>
    <lineage>
        <taxon>Eukaryota</taxon>
        <taxon>Sar</taxon>
        <taxon>Stramenopiles</taxon>
        <taxon>Ochrophyta</taxon>
        <taxon>Pelagophyceae</taxon>
        <taxon>Pelagomonadales</taxon>
        <taxon>Pelagomonadaceae</taxon>
        <taxon>Aureococcus</taxon>
    </lineage>
</organism>
<dbReference type="SUPFAM" id="SSF56219">
    <property type="entry name" value="DNase I-like"/>
    <property type="match status" value="1"/>
</dbReference>
<dbReference type="Gene3D" id="3.60.10.10">
    <property type="entry name" value="Endonuclease/exonuclease/phosphatase"/>
    <property type="match status" value="2"/>
</dbReference>
<name>A0ABR1GEB2_AURAN</name>
<proteinExistence type="predicted"/>
<comment type="caution">
    <text evidence="3">The sequence shown here is derived from an EMBL/GenBank/DDBJ whole genome shotgun (WGS) entry which is preliminary data.</text>
</comment>
<accession>A0ABR1GEB2</accession>
<dbReference type="Pfam" id="PF03372">
    <property type="entry name" value="Exo_endo_phos"/>
    <property type="match status" value="1"/>
</dbReference>
<dbReference type="InterPro" id="IPR036691">
    <property type="entry name" value="Endo/exonu/phosph_ase_sf"/>
</dbReference>
<evidence type="ECO:0000313" key="3">
    <source>
        <dbReference type="EMBL" id="KAK7254141.1"/>
    </source>
</evidence>
<dbReference type="PANTHER" id="PTHR12121:SF37">
    <property type="entry name" value="2',5'-PHOSPHODIESTERASE 12"/>
    <property type="match status" value="1"/>
</dbReference>
<gene>
    <name evidence="3" type="ORF">SO694_00008334</name>
</gene>
<keyword evidence="1" id="KW-0175">Coiled coil</keyword>